<dbReference type="EMBL" id="VHQG01000002">
    <property type="protein sequence ID" value="TPW76375.1"/>
    <property type="molecule type" value="Genomic_DNA"/>
</dbReference>
<evidence type="ECO:0000313" key="3">
    <source>
        <dbReference type="Proteomes" id="UP000316252"/>
    </source>
</evidence>
<proteinExistence type="predicted"/>
<dbReference type="Proteomes" id="UP000316252">
    <property type="component" value="Unassembled WGS sequence"/>
</dbReference>
<dbReference type="InterPro" id="IPR027843">
    <property type="entry name" value="DUF4440"/>
</dbReference>
<reference evidence="2 3" key="1">
    <citation type="submission" date="2019-06" db="EMBL/GenBank/DDBJ databases">
        <authorList>
            <person name="Li F."/>
        </authorList>
    </citation>
    <scope>NUCLEOTIDE SEQUENCE [LARGE SCALE GENOMIC DNA]</scope>
    <source>
        <strain evidence="2 3">10F1D-1</strain>
    </source>
</reference>
<dbReference type="SUPFAM" id="SSF54427">
    <property type="entry name" value="NTF2-like"/>
    <property type="match status" value="1"/>
</dbReference>
<gene>
    <name evidence="2" type="ORF">FJ657_11395</name>
</gene>
<evidence type="ECO:0000313" key="2">
    <source>
        <dbReference type="EMBL" id="TPW76375.1"/>
    </source>
</evidence>
<dbReference type="RefSeq" id="WP_141163730.1">
    <property type="nucleotide sequence ID" value="NZ_VHQG01000002.1"/>
</dbReference>
<dbReference type="OrthoDB" id="7845843at2"/>
<evidence type="ECO:0000259" key="1">
    <source>
        <dbReference type="Pfam" id="PF14534"/>
    </source>
</evidence>
<keyword evidence="3" id="KW-1185">Reference proteome</keyword>
<dbReference type="AlphaFoldDB" id="A0A506Y2W5"/>
<dbReference type="Gene3D" id="3.10.450.50">
    <property type="match status" value="1"/>
</dbReference>
<dbReference type="InterPro" id="IPR032710">
    <property type="entry name" value="NTF2-like_dom_sf"/>
</dbReference>
<organism evidence="2 3">
    <name type="scientific">Schumannella soli</name>
    <dbReference type="NCBI Taxonomy" id="2590779"/>
    <lineage>
        <taxon>Bacteria</taxon>
        <taxon>Bacillati</taxon>
        <taxon>Actinomycetota</taxon>
        <taxon>Actinomycetes</taxon>
        <taxon>Micrococcales</taxon>
        <taxon>Microbacteriaceae</taxon>
        <taxon>Schumannella</taxon>
    </lineage>
</organism>
<name>A0A506Y2W5_9MICO</name>
<sequence>MTDQITAELRALEPLFHVVPAGSAREQVSELVAEEFWEIGASGAIYSREAVIDALAERGETPNDANWEVSDFAARELADGLWLATYQLVQDAGRTSRRTTIWRRVDGRWAAEFHQGTLI</sequence>
<protein>
    <submittedName>
        <fullName evidence="2">DUF4440 domain-containing protein</fullName>
    </submittedName>
</protein>
<accession>A0A506Y2W5</accession>
<comment type="caution">
    <text evidence="2">The sequence shown here is derived from an EMBL/GenBank/DDBJ whole genome shotgun (WGS) entry which is preliminary data.</text>
</comment>
<dbReference type="Pfam" id="PF14534">
    <property type="entry name" value="DUF4440"/>
    <property type="match status" value="1"/>
</dbReference>
<feature type="domain" description="DUF4440" evidence="1">
    <location>
        <begin position="26"/>
        <end position="109"/>
    </location>
</feature>